<dbReference type="InterPro" id="IPR001375">
    <property type="entry name" value="Peptidase_S9_cat"/>
</dbReference>
<evidence type="ECO:0000259" key="3">
    <source>
        <dbReference type="Pfam" id="PF00930"/>
    </source>
</evidence>
<keyword evidence="5" id="KW-1185">Reference proteome</keyword>
<keyword evidence="4" id="KW-0031">Aminopeptidase</keyword>
<organism evidence="4 5">
    <name type="scientific">Kribbella italica</name>
    <dbReference type="NCBI Taxonomy" id="1540520"/>
    <lineage>
        <taxon>Bacteria</taxon>
        <taxon>Bacillati</taxon>
        <taxon>Actinomycetota</taxon>
        <taxon>Actinomycetes</taxon>
        <taxon>Propionibacteriales</taxon>
        <taxon>Kribbellaceae</taxon>
        <taxon>Kribbella</taxon>
    </lineage>
</organism>
<dbReference type="InterPro" id="IPR050278">
    <property type="entry name" value="Serine_Prot_S9B/DPPIV"/>
</dbReference>
<feature type="domain" description="Peptidase S9 prolyl oligopeptidase catalytic" evidence="2">
    <location>
        <begin position="490"/>
        <end position="666"/>
    </location>
</feature>
<gene>
    <name evidence="4" type="ORF">HDA39_005210</name>
</gene>
<dbReference type="Gene3D" id="3.40.50.1820">
    <property type="entry name" value="alpha/beta hydrolase"/>
    <property type="match status" value="1"/>
</dbReference>
<name>A0A7W9JAA4_9ACTN</name>
<accession>A0A7W9JAA4</accession>
<dbReference type="GO" id="GO:0006508">
    <property type="term" value="P:proteolysis"/>
    <property type="evidence" value="ECO:0007669"/>
    <property type="project" value="InterPro"/>
</dbReference>
<comment type="caution">
    <text evidence="4">The sequence shown here is derived from an EMBL/GenBank/DDBJ whole genome shotgun (WGS) entry which is preliminary data.</text>
</comment>
<keyword evidence="4" id="KW-0645">Protease</keyword>
<dbReference type="SUPFAM" id="SSF53474">
    <property type="entry name" value="alpha/beta-Hydrolases"/>
    <property type="match status" value="1"/>
</dbReference>
<protein>
    <submittedName>
        <fullName evidence="4">Dipeptidyl aminopeptidase/acylaminoacyl peptidase</fullName>
    </submittedName>
</protein>
<dbReference type="EMBL" id="JACHMY010000001">
    <property type="protein sequence ID" value="MBB5838476.1"/>
    <property type="molecule type" value="Genomic_DNA"/>
</dbReference>
<feature type="domain" description="Dipeptidylpeptidase IV N-terminal" evidence="3">
    <location>
        <begin position="86"/>
        <end position="399"/>
    </location>
</feature>
<sequence length="708" mass="77207">MTSTQDYQAAEQLLRRPARPGELVVGDKVRPQWIDGGTRFWYAVNTGSEHRLVLVDPAAGTRETITEPPAPTAPGSPSANPLDGPSPDGKVAVSRRGHDLWAVSAGSEWALTTDGEADYQYGAGPSSTANPTLLRKLGIPYLPPAVAWSPDSTKVLTHRTDERNVRLTHLVEARPDDGSAPAVHTQRFPYAGDEHLPLAELVVLNVADGNVVRAQADPLQTPVMSPVTAQWAWWAPDGSAVYYLSRPRDLRTLTLHRLDPTTGEVTTVITESGDTRVEPNQFMTEAPIVHTSADEVLWYSQRDGWGHLYRYDVHTGELLGQVTTGEWAVRQILHVDETERVVYFTASGLVAEDPYRRTVCRVGLDGTGFAKVTDDDLDHVVTVSENQQYFVDAASTVETVPVTSVRDWHGRVLVELERADLGKLVATGWTAPERFRVKAADGETDLYGVLYRPHGFESDQRYPIVDTLYPGPQVTRVAPCFDPGGMGLDAEPLAALGFVVVALDGRGTPGRSKAFHDASYGHLGDAGSLDDHVAALQQLAATRPWMDLDRVGAFGHSGGGFAAARAMLDHPATYKVGVALSGSHEPHFFNAGFTEAYDGADDPGAWTRSSNVQRADRLEGKLLLVHGELDDQVHPAHTLRLADRLIAANKDFELLVVPGAEHTFIDCLAYVRGRCWDFLVRELMGTEPPGYRPEPIVIGPELLAEMFA</sequence>
<evidence type="ECO:0000256" key="1">
    <source>
        <dbReference type="SAM" id="MobiDB-lite"/>
    </source>
</evidence>
<proteinExistence type="predicted"/>
<dbReference type="RefSeq" id="WP_184799293.1">
    <property type="nucleotide sequence ID" value="NZ_JACHMY010000001.1"/>
</dbReference>
<feature type="region of interest" description="Disordered" evidence="1">
    <location>
        <begin position="62"/>
        <end position="91"/>
    </location>
</feature>
<dbReference type="Pfam" id="PF00326">
    <property type="entry name" value="Peptidase_S9"/>
    <property type="match status" value="1"/>
</dbReference>
<dbReference type="Pfam" id="PF00930">
    <property type="entry name" value="DPPIV_N"/>
    <property type="match status" value="1"/>
</dbReference>
<dbReference type="PANTHER" id="PTHR11731">
    <property type="entry name" value="PROTEASE FAMILY S9B,C DIPEPTIDYL-PEPTIDASE IV-RELATED"/>
    <property type="match status" value="1"/>
</dbReference>
<dbReference type="Proteomes" id="UP000549971">
    <property type="component" value="Unassembled WGS sequence"/>
</dbReference>
<dbReference type="Gene3D" id="2.140.10.30">
    <property type="entry name" value="Dipeptidylpeptidase IV, N-terminal domain"/>
    <property type="match status" value="1"/>
</dbReference>
<evidence type="ECO:0000313" key="5">
    <source>
        <dbReference type="Proteomes" id="UP000549971"/>
    </source>
</evidence>
<evidence type="ECO:0000313" key="4">
    <source>
        <dbReference type="EMBL" id="MBB5838476.1"/>
    </source>
</evidence>
<dbReference type="GO" id="GO:0004177">
    <property type="term" value="F:aminopeptidase activity"/>
    <property type="evidence" value="ECO:0007669"/>
    <property type="project" value="UniProtKB-KW"/>
</dbReference>
<dbReference type="PANTHER" id="PTHR11731:SF118">
    <property type="entry name" value="BLR1971 PROTEIN"/>
    <property type="match status" value="1"/>
</dbReference>
<dbReference type="AlphaFoldDB" id="A0A7W9JAA4"/>
<dbReference type="InterPro" id="IPR002469">
    <property type="entry name" value="Peptidase_S9B_N"/>
</dbReference>
<dbReference type="GO" id="GO:0008236">
    <property type="term" value="F:serine-type peptidase activity"/>
    <property type="evidence" value="ECO:0007669"/>
    <property type="project" value="InterPro"/>
</dbReference>
<dbReference type="SUPFAM" id="SSF82171">
    <property type="entry name" value="DPP6 N-terminal domain-like"/>
    <property type="match status" value="1"/>
</dbReference>
<keyword evidence="4" id="KW-0378">Hydrolase</keyword>
<reference evidence="4 5" key="1">
    <citation type="submission" date="2020-08" db="EMBL/GenBank/DDBJ databases">
        <title>Sequencing the genomes of 1000 actinobacteria strains.</title>
        <authorList>
            <person name="Klenk H.-P."/>
        </authorList>
    </citation>
    <scope>NUCLEOTIDE SEQUENCE [LARGE SCALE GENOMIC DNA]</scope>
    <source>
        <strain evidence="4 5">DSM 28967</strain>
    </source>
</reference>
<dbReference type="InterPro" id="IPR029058">
    <property type="entry name" value="AB_hydrolase_fold"/>
</dbReference>
<evidence type="ECO:0000259" key="2">
    <source>
        <dbReference type="Pfam" id="PF00326"/>
    </source>
</evidence>